<dbReference type="PANTHER" id="PTHR10622">
    <property type="entry name" value="HET DOMAIN-CONTAINING PROTEIN"/>
    <property type="match status" value="1"/>
</dbReference>
<accession>A0AAN7UWM8</accession>
<evidence type="ECO:0000313" key="2">
    <source>
        <dbReference type="Proteomes" id="UP001305414"/>
    </source>
</evidence>
<organism evidence="1 2">
    <name type="scientific">Xylaria bambusicola</name>
    <dbReference type="NCBI Taxonomy" id="326684"/>
    <lineage>
        <taxon>Eukaryota</taxon>
        <taxon>Fungi</taxon>
        <taxon>Dikarya</taxon>
        <taxon>Ascomycota</taxon>
        <taxon>Pezizomycotina</taxon>
        <taxon>Sordariomycetes</taxon>
        <taxon>Xylariomycetidae</taxon>
        <taxon>Xylariales</taxon>
        <taxon>Xylariaceae</taxon>
        <taxon>Xylaria</taxon>
    </lineage>
</organism>
<evidence type="ECO:0000313" key="1">
    <source>
        <dbReference type="EMBL" id="KAK5633611.1"/>
    </source>
</evidence>
<dbReference type="AlphaFoldDB" id="A0AAN7UWM8"/>
<protein>
    <submittedName>
        <fullName evidence="1">Uncharacterized protein</fullName>
    </submittedName>
</protein>
<dbReference type="PANTHER" id="PTHR10622:SF10">
    <property type="entry name" value="HET DOMAIN-CONTAINING PROTEIN"/>
    <property type="match status" value="1"/>
</dbReference>
<dbReference type="EMBL" id="JAWHQM010000034">
    <property type="protein sequence ID" value="KAK5633611.1"/>
    <property type="molecule type" value="Genomic_DNA"/>
</dbReference>
<name>A0AAN7UWM8_9PEZI</name>
<keyword evidence="2" id="KW-1185">Reference proteome</keyword>
<proteinExistence type="predicted"/>
<sequence>MNSLHYARTERRTVCLADVRVTKPHSMRLIDVNTLKLHEFFGDQIPPYAILPHTWEAEEVTYEEWLYDGRQYPWRWGWVYDEEEVDNIKSKTGYHKIAQACLKAQGDSLSLAEVRS</sequence>
<comment type="caution">
    <text evidence="1">The sequence shown here is derived from an EMBL/GenBank/DDBJ whole genome shotgun (WGS) entry which is preliminary data.</text>
</comment>
<reference evidence="1 2" key="1">
    <citation type="submission" date="2023-10" db="EMBL/GenBank/DDBJ databases">
        <title>Draft genome sequence of Xylaria bambusicola isolate GMP-LS, the root and basal stem rot pathogen of sugarcane in Indonesia.</title>
        <authorList>
            <person name="Selvaraj P."/>
            <person name="Muralishankar V."/>
            <person name="Muruganantham S."/>
            <person name="Sp S."/>
            <person name="Haryani S."/>
            <person name="Lau K.J.X."/>
            <person name="Naqvi N.I."/>
        </authorList>
    </citation>
    <scope>NUCLEOTIDE SEQUENCE [LARGE SCALE GENOMIC DNA]</scope>
    <source>
        <strain evidence="1">GMP-LS</strain>
    </source>
</reference>
<gene>
    <name evidence="1" type="ORF">RRF57_009325</name>
</gene>
<dbReference type="Proteomes" id="UP001305414">
    <property type="component" value="Unassembled WGS sequence"/>
</dbReference>